<evidence type="ECO:0000256" key="1">
    <source>
        <dbReference type="SAM" id="SignalP"/>
    </source>
</evidence>
<keyword evidence="1" id="KW-0732">Signal</keyword>
<protein>
    <submittedName>
        <fullName evidence="2">Uncharacterized protein</fullName>
    </submittedName>
</protein>
<dbReference type="AlphaFoldDB" id="A0A2U8H7M9"/>
<reference evidence="2 3" key="1">
    <citation type="submission" date="2017-06" db="EMBL/GenBank/DDBJ databases">
        <title>Azoarcus sp. TSNA42 complete genome sequence.</title>
        <authorList>
            <person name="Woo J.-H."/>
            <person name="Kim H.-S."/>
        </authorList>
    </citation>
    <scope>NUCLEOTIDE SEQUENCE [LARGE SCALE GENOMIC DNA]</scope>
    <source>
        <strain evidence="2 3">TSNA42</strain>
    </source>
</reference>
<organism evidence="2 3">
    <name type="scientific">Parazoarcus communis</name>
    <dbReference type="NCBI Taxonomy" id="41977"/>
    <lineage>
        <taxon>Bacteria</taxon>
        <taxon>Pseudomonadati</taxon>
        <taxon>Pseudomonadota</taxon>
        <taxon>Betaproteobacteria</taxon>
        <taxon>Rhodocyclales</taxon>
        <taxon>Zoogloeaceae</taxon>
        <taxon>Parazoarcus</taxon>
    </lineage>
</organism>
<feature type="chain" id="PRO_5016129216" evidence="1">
    <location>
        <begin position="25"/>
        <end position="98"/>
    </location>
</feature>
<accession>A0A2U8H7M9</accession>
<evidence type="ECO:0000313" key="3">
    <source>
        <dbReference type="Proteomes" id="UP000244902"/>
    </source>
</evidence>
<proteinExistence type="predicted"/>
<name>A0A2U8H7M9_9RHOO</name>
<gene>
    <name evidence="2" type="ORF">CEW87_21350</name>
</gene>
<evidence type="ECO:0000313" key="2">
    <source>
        <dbReference type="EMBL" id="AWI81678.1"/>
    </source>
</evidence>
<feature type="signal peptide" evidence="1">
    <location>
        <begin position="1"/>
        <end position="24"/>
    </location>
</feature>
<sequence>MGSLMKVFKLLAPFLLAGAATAAAANSMGAAPSSGTATQIALAPVAMMVVPTTHSNELRSGDSQAMQSEHAPSDEGDFNLALAGALMVGMVVLKRFSR</sequence>
<dbReference type="Proteomes" id="UP000244902">
    <property type="component" value="Chromosome"/>
</dbReference>
<dbReference type="EMBL" id="CP022188">
    <property type="protein sequence ID" value="AWI81678.1"/>
    <property type="molecule type" value="Genomic_DNA"/>
</dbReference>